<dbReference type="EMBL" id="SPHZ02000001">
    <property type="protein sequence ID" value="KAF0931913.1"/>
    <property type="molecule type" value="Genomic_DNA"/>
</dbReference>
<name>A0A6G1F4W9_9ORYZ</name>
<dbReference type="PANTHER" id="PTHR34998">
    <property type="entry name" value="OS04G0357400 PROTEIN-RELATED"/>
    <property type="match status" value="1"/>
</dbReference>
<comment type="caution">
    <text evidence="1">The sequence shown here is derived from an EMBL/GenBank/DDBJ whole genome shotgun (WGS) entry which is preliminary data.</text>
</comment>
<accession>A0A6G1F4W9</accession>
<keyword evidence="2" id="KW-1185">Reference proteome</keyword>
<dbReference type="Proteomes" id="UP000479710">
    <property type="component" value="Unassembled WGS sequence"/>
</dbReference>
<evidence type="ECO:0000313" key="1">
    <source>
        <dbReference type="EMBL" id="KAF0931913.1"/>
    </source>
</evidence>
<dbReference type="AlphaFoldDB" id="A0A6G1F4W9"/>
<protein>
    <submittedName>
        <fullName evidence="1">Uncharacterized protein</fullName>
    </submittedName>
</protein>
<dbReference type="OrthoDB" id="10382834at2759"/>
<organism evidence="1 2">
    <name type="scientific">Oryza meyeriana var. granulata</name>
    <dbReference type="NCBI Taxonomy" id="110450"/>
    <lineage>
        <taxon>Eukaryota</taxon>
        <taxon>Viridiplantae</taxon>
        <taxon>Streptophyta</taxon>
        <taxon>Embryophyta</taxon>
        <taxon>Tracheophyta</taxon>
        <taxon>Spermatophyta</taxon>
        <taxon>Magnoliopsida</taxon>
        <taxon>Liliopsida</taxon>
        <taxon>Poales</taxon>
        <taxon>Poaceae</taxon>
        <taxon>BOP clade</taxon>
        <taxon>Oryzoideae</taxon>
        <taxon>Oryzeae</taxon>
        <taxon>Oryzinae</taxon>
        <taxon>Oryza</taxon>
        <taxon>Oryza meyeriana</taxon>
    </lineage>
</organism>
<sequence length="129" mass="13402">MKHTSASITAKPVHCMRTEDMVSSKQALATPRFLLLLAIAALLLAVAGAGTTAEALNTPAWTEQVELGAAAQQLQLAAGGVELHRRRGLAGTIMYGPLLSGPACKPHCSADSGLPYTRGCMAVYQCPQG</sequence>
<proteinExistence type="predicted"/>
<dbReference type="PANTHER" id="PTHR34998:SF9">
    <property type="entry name" value="OS04G0357400 PROTEIN"/>
    <property type="match status" value="1"/>
</dbReference>
<evidence type="ECO:0000313" key="2">
    <source>
        <dbReference type="Proteomes" id="UP000479710"/>
    </source>
</evidence>
<reference evidence="1 2" key="1">
    <citation type="submission" date="2019-11" db="EMBL/GenBank/DDBJ databases">
        <title>Whole genome sequence of Oryza granulata.</title>
        <authorList>
            <person name="Li W."/>
        </authorList>
    </citation>
    <scope>NUCLEOTIDE SEQUENCE [LARGE SCALE GENOMIC DNA]</scope>
    <source>
        <strain evidence="2">cv. Menghai</strain>
        <tissue evidence="1">Leaf</tissue>
    </source>
</reference>
<gene>
    <name evidence="1" type="ORF">E2562_007102</name>
</gene>